<evidence type="ECO:0000259" key="1">
    <source>
        <dbReference type="PROSITE" id="PS50020"/>
    </source>
</evidence>
<dbReference type="InterPro" id="IPR053233">
    <property type="entry name" value="ABRA-related"/>
</dbReference>
<dbReference type="Pfam" id="PF00397">
    <property type="entry name" value="WW"/>
    <property type="match status" value="1"/>
</dbReference>
<feature type="non-terminal residue" evidence="2">
    <location>
        <position position="89"/>
    </location>
</feature>
<dbReference type="SMART" id="SM00456">
    <property type="entry name" value="WW"/>
    <property type="match status" value="1"/>
</dbReference>
<dbReference type="PANTHER" id="PTHR21715">
    <property type="entry name" value="RH04127P"/>
    <property type="match status" value="1"/>
</dbReference>
<accession>A0A091HC11</accession>
<feature type="non-terminal residue" evidence="2">
    <location>
        <position position="1"/>
    </location>
</feature>
<dbReference type="PANTHER" id="PTHR21715:SF0">
    <property type="entry name" value="RH04127P"/>
    <property type="match status" value="1"/>
</dbReference>
<dbReference type="CDD" id="cd00201">
    <property type="entry name" value="WW"/>
    <property type="match status" value="1"/>
</dbReference>
<organism evidence="2 3">
    <name type="scientific">Buceros rhinoceros silvestris</name>
    <dbReference type="NCBI Taxonomy" id="175836"/>
    <lineage>
        <taxon>Eukaryota</taxon>
        <taxon>Metazoa</taxon>
        <taxon>Chordata</taxon>
        <taxon>Craniata</taxon>
        <taxon>Vertebrata</taxon>
        <taxon>Euteleostomi</taxon>
        <taxon>Archelosauria</taxon>
        <taxon>Archosauria</taxon>
        <taxon>Dinosauria</taxon>
        <taxon>Saurischia</taxon>
        <taxon>Theropoda</taxon>
        <taxon>Coelurosauria</taxon>
        <taxon>Aves</taxon>
        <taxon>Neognathae</taxon>
        <taxon>Neoaves</taxon>
        <taxon>Telluraves</taxon>
        <taxon>Coraciimorphae</taxon>
        <taxon>Bucerotiformes</taxon>
        <taxon>Bucerotidae</taxon>
        <taxon>Buceros</taxon>
    </lineage>
</organism>
<dbReference type="Gene3D" id="3.30.1470.10">
    <property type="entry name" value="Photosystem I PsaD, reaction center subunit II"/>
    <property type="match status" value="1"/>
</dbReference>
<reference evidence="2 3" key="1">
    <citation type="submission" date="2014-04" db="EMBL/GenBank/DDBJ databases">
        <title>Genome evolution of avian class.</title>
        <authorList>
            <person name="Zhang G."/>
            <person name="Li C."/>
        </authorList>
    </citation>
    <scope>NUCLEOTIDE SEQUENCE [LARGE SCALE GENOMIC DNA]</scope>
    <source>
        <strain evidence="2">BGI_N320</strain>
    </source>
</reference>
<dbReference type="SUPFAM" id="SSF51045">
    <property type="entry name" value="WW domain"/>
    <property type="match status" value="1"/>
</dbReference>
<dbReference type="EMBL" id="KL529600">
    <property type="protein sequence ID" value="KFO92357.1"/>
    <property type="molecule type" value="Genomic_DNA"/>
</dbReference>
<evidence type="ECO:0000313" key="3">
    <source>
        <dbReference type="Proteomes" id="UP000054064"/>
    </source>
</evidence>
<dbReference type="Proteomes" id="UP000054064">
    <property type="component" value="Unassembled WGS sequence"/>
</dbReference>
<dbReference type="AlphaFoldDB" id="A0A091HC11"/>
<sequence>FAPEIGTDPENEPKLLWLARDALMAPLPHKWKACQDTTTGHLYYYNFATGQSSWDHPRDNHYRGLVIHQREKLLARDTLKKRRKKRRRK</sequence>
<protein>
    <submittedName>
        <fullName evidence="2">Centrosomal protein of 164 kDa</fullName>
    </submittedName>
</protein>
<gene>
    <name evidence="2" type="ORF">N320_06879</name>
</gene>
<name>A0A091HC11_BUCRH</name>
<dbReference type="PROSITE" id="PS01159">
    <property type="entry name" value="WW_DOMAIN_1"/>
    <property type="match status" value="1"/>
</dbReference>
<dbReference type="PROSITE" id="PS50020">
    <property type="entry name" value="WW_DOMAIN_2"/>
    <property type="match status" value="1"/>
</dbReference>
<dbReference type="InterPro" id="IPR036020">
    <property type="entry name" value="WW_dom_sf"/>
</dbReference>
<proteinExistence type="predicted"/>
<evidence type="ECO:0000313" key="2">
    <source>
        <dbReference type="EMBL" id="KFO92357.1"/>
    </source>
</evidence>
<feature type="domain" description="WW" evidence="1">
    <location>
        <begin position="25"/>
        <end position="59"/>
    </location>
</feature>
<dbReference type="InterPro" id="IPR001202">
    <property type="entry name" value="WW_dom"/>
</dbReference>
<keyword evidence="3" id="KW-1185">Reference proteome</keyword>